<protein>
    <recommendedName>
        <fullName evidence="7">Hydroxyacylglutathione hydrolase</fullName>
        <ecNumber evidence="7">3.1.2.6</ecNumber>
    </recommendedName>
    <alternativeName>
        <fullName evidence="7">Glyoxalase II</fullName>
        <shortName evidence="7">Glx II</shortName>
    </alternativeName>
</protein>
<keyword evidence="4 7" id="KW-0479">Metal-binding</keyword>
<feature type="binding site" evidence="7">
    <location>
        <position position="171"/>
    </location>
    <ligand>
        <name>Zn(2+)</name>
        <dbReference type="ChEBI" id="CHEBI:29105"/>
        <label>2</label>
    </ligand>
</feature>
<feature type="domain" description="Metallo-beta-lactamase" evidence="8">
    <location>
        <begin position="13"/>
        <end position="171"/>
    </location>
</feature>
<dbReference type="SMART" id="SM00849">
    <property type="entry name" value="Lactamase_B"/>
    <property type="match status" value="1"/>
</dbReference>
<accession>A0A1N7LV65</accession>
<dbReference type="InterPro" id="IPR017782">
    <property type="entry name" value="Hydroxyacylglutathione_Hdrlase"/>
</dbReference>
<evidence type="ECO:0000256" key="4">
    <source>
        <dbReference type="ARBA" id="ARBA00022723"/>
    </source>
</evidence>
<dbReference type="InterPro" id="IPR035680">
    <property type="entry name" value="Clx_II_MBL"/>
</dbReference>
<sequence length="256" mass="27610">MSLTLVAIPCRTDNYAWLLHDHGTDTTTLIDAPEAAPILRALHDRGWKLSHILLTHHHADHTAGAPMLEAATGARLIGAAADAHRLPLLSDAVEPGQTLAVGMQQVTVMDAPGHTIGHVAYHFAQARLLFSGDSLMSWGCGRLFEGTAAQMQDTLSRMAALPGDTQICSGHEYTEANGRFALSLEPDHPDLLERMARVRALRAEGQPTLPATLALELRTNPYLRTADPGLRAAIGMGPEADDSTVLAELRARKDRF</sequence>
<keyword evidence="5 7" id="KW-0378">Hydrolase</keyword>
<feature type="binding site" evidence="7">
    <location>
        <position position="114"/>
    </location>
    <ligand>
        <name>Zn(2+)</name>
        <dbReference type="ChEBI" id="CHEBI:29105"/>
        <label>1</label>
    </ligand>
</feature>
<keyword evidence="6 7" id="KW-0862">Zinc</keyword>
<organism evidence="9 10">
    <name type="scientific">Phaeovulum vinaykumarii</name>
    <dbReference type="NCBI Taxonomy" id="407234"/>
    <lineage>
        <taxon>Bacteria</taxon>
        <taxon>Pseudomonadati</taxon>
        <taxon>Pseudomonadota</taxon>
        <taxon>Alphaproteobacteria</taxon>
        <taxon>Rhodobacterales</taxon>
        <taxon>Paracoccaceae</taxon>
        <taxon>Phaeovulum</taxon>
    </lineage>
</organism>
<reference evidence="10" key="1">
    <citation type="submission" date="2017-01" db="EMBL/GenBank/DDBJ databases">
        <authorList>
            <person name="Varghese N."/>
            <person name="Submissions S."/>
        </authorList>
    </citation>
    <scope>NUCLEOTIDE SEQUENCE [LARGE SCALE GENOMIC DNA]</scope>
    <source>
        <strain evidence="10">DSM 18714</strain>
    </source>
</reference>
<dbReference type="Pfam" id="PF00753">
    <property type="entry name" value="Lactamase_B"/>
    <property type="match status" value="1"/>
</dbReference>
<dbReference type="OrthoDB" id="9802248at2"/>
<evidence type="ECO:0000256" key="7">
    <source>
        <dbReference type="HAMAP-Rule" id="MF_01374"/>
    </source>
</evidence>
<dbReference type="AlphaFoldDB" id="A0A1N7LV65"/>
<dbReference type="PANTHER" id="PTHR43705:SF1">
    <property type="entry name" value="HYDROXYACYLGLUTATHIONE HYDROLASE GLOB"/>
    <property type="match status" value="1"/>
</dbReference>
<dbReference type="PANTHER" id="PTHR43705">
    <property type="entry name" value="HYDROXYACYLGLUTATHIONE HYDROLASE"/>
    <property type="match status" value="1"/>
</dbReference>
<dbReference type="PIRSF" id="PIRSF005457">
    <property type="entry name" value="Glx"/>
    <property type="match status" value="1"/>
</dbReference>
<dbReference type="EC" id="3.1.2.6" evidence="7"/>
<feature type="binding site" evidence="7">
    <location>
        <position position="58"/>
    </location>
    <ligand>
        <name>Zn(2+)</name>
        <dbReference type="ChEBI" id="CHEBI:29105"/>
        <label>1</label>
    </ligand>
</feature>
<feature type="binding site" evidence="7">
    <location>
        <position position="133"/>
    </location>
    <ligand>
        <name>Zn(2+)</name>
        <dbReference type="ChEBI" id="CHEBI:29105"/>
        <label>2</label>
    </ligand>
</feature>
<dbReference type="NCBIfam" id="TIGR03413">
    <property type="entry name" value="GSH_gloB"/>
    <property type="match status" value="1"/>
</dbReference>
<dbReference type="InterPro" id="IPR032282">
    <property type="entry name" value="HAGH_C"/>
</dbReference>
<dbReference type="EMBL" id="FTOM01000004">
    <property type="protein sequence ID" value="SIS77649.1"/>
    <property type="molecule type" value="Genomic_DNA"/>
</dbReference>
<dbReference type="GO" id="GO:0019243">
    <property type="term" value="P:methylglyoxal catabolic process to D-lactate via S-lactoyl-glutathione"/>
    <property type="evidence" value="ECO:0007669"/>
    <property type="project" value="UniProtKB-UniRule"/>
</dbReference>
<dbReference type="InterPro" id="IPR050110">
    <property type="entry name" value="Glyoxalase_II_hydrolase"/>
</dbReference>
<dbReference type="Pfam" id="PF16123">
    <property type="entry name" value="HAGH_C"/>
    <property type="match status" value="1"/>
</dbReference>
<dbReference type="STRING" id="407234.SAMN05421795_104151"/>
<dbReference type="SUPFAM" id="SSF56281">
    <property type="entry name" value="Metallo-hydrolase/oxidoreductase"/>
    <property type="match status" value="1"/>
</dbReference>
<dbReference type="UniPathway" id="UPA00619">
    <property type="reaction ID" value="UER00676"/>
</dbReference>
<comment type="catalytic activity">
    <reaction evidence="1 7">
        <text>an S-(2-hydroxyacyl)glutathione + H2O = a 2-hydroxy carboxylate + glutathione + H(+)</text>
        <dbReference type="Rhea" id="RHEA:21864"/>
        <dbReference type="ChEBI" id="CHEBI:15377"/>
        <dbReference type="ChEBI" id="CHEBI:15378"/>
        <dbReference type="ChEBI" id="CHEBI:57925"/>
        <dbReference type="ChEBI" id="CHEBI:58896"/>
        <dbReference type="ChEBI" id="CHEBI:71261"/>
        <dbReference type="EC" id="3.1.2.6"/>
    </reaction>
</comment>
<evidence type="ECO:0000256" key="1">
    <source>
        <dbReference type="ARBA" id="ARBA00001623"/>
    </source>
</evidence>
<comment type="cofactor">
    <cofactor evidence="7">
        <name>Zn(2+)</name>
        <dbReference type="ChEBI" id="CHEBI:29105"/>
    </cofactor>
    <text evidence="7">Binds 2 Zn(2+) ions per subunit.</text>
</comment>
<feature type="binding site" evidence="7">
    <location>
        <position position="61"/>
    </location>
    <ligand>
        <name>Zn(2+)</name>
        <dbReference type="ChEBI" id="CHEBI:29105"/>
        <label>2</label>
    </ligand>
</feature>
<evidence type="ECO:0000313" key="10">
    <source>
        <dbReference type="Proteomes" id="UP000186098"/>
    </source>
</evidence>
<evidence type="ECO:0000313" key="9">
    <source>
        <dbReference type="EMBL" id="SIS77649.1"/>
    </source>
</evidence>
<comment type="subunit">
    <text evidence="7">Monomer.</text>
</comment>
<dbReference type="RefSeq" id="WP_076365750.1">
    <property type="nucleotide sequence ID" value="NZ_FTOM01000004.1"/>
</dbReference>
<feature type="binding site" evidence="7">
    <location>
        <position position="56"/>
    </location>
    <ligand>
        <name>Zn(2+)</name>
        <dbReference type="ChEBI" id="CHEBI:29105"/>
        <label>1</label>
    </ligand>
</feature>
<dbReference type="Gene3D" id="3.60.15.10">
    <property type="entry name" value="Ribonuclease Z/Hydroxyacylglutathione hydrolase-like"/>
    <property type="match status" value="1"/>
</dbReference>
<evidence type="ECO:0000256" key="2">
    <source>
        <dbReference type="ARBA" id="ARBA00004963"/>
    </source>
</evidence>
<dbReference type="InterPro" id="IPR036866">
    <property type="entry name" value="RibonucZ/Hydroxyglut_hydro"/>
</dbReference>
<dbReference type="CDD" id="cd07723">
    <property type="entry name" value="hydroxyacylglutathione_hydrolase_MBL-fold"/>
    <property type="match status" value="1"/>
</dbReference>
<dbReference type="Proteomes" id="UP000186098">
    <property type="component" value="Unassembled WGS sequence"/>
</dbReference>
<evidence type="ECO:0000256" key="3">
    <source>
        <dbReference type="ARBA" id="ARBA00006759"/>
    </source>
</evidence>
<keyword evidence="10" id="KW-1185">Reference proteome</keyword>
<dbReference type="GO" id="GO:0046872">
    <property type="term" value="F:metal ion binding"/>
    <property type="evidence" value="ECO:0007669"/>
    <property type="project" value="UniProtKB-KW"/>
</dbReference>
<evidence type="ECO:0000259" key="8">
    <source>
        <dbReference type="SMART" id="SM00849"/>
    </source>
</evidence>
<evidence type="ECO:0000256" key="5">
    <source>
        <dbReference type="ARBA" id="ARBA00022801"/>
    </source>
</evidence>
<feature type="binding site" evidence="7">
    <location>
        <position position="133"/>
    </location>
    <ligand>
        <name>Zn(2+)</name>
        <dbReference type="ChEBI" id="CHEBI:29105"/>
        <label>1</label>
    </ligand>
</feature>
<dbReference type="InterPro" id="IPR001279">
    <property type="entry name" value="Metallo-B-lactamas"/>
</dbReference>
<name>A0A1N7LV65_9RHOB</name>
<comment type="similarity">
    <text evidence="3 7">Belongs to the metallo-beta-lactamase superfamily. Glyoxalase II family.</text>
</comment>
<comment type="function">
    <text evidence="7">Thiolesterase that catalyzes the hydrolysis of S-D-lactoyl-glutathione to form glutathione and D-lactic acid.</text>
</comment>
<comment type="pathway">
    <text evidence="2 7">Secondary metabolite metabolism; methylglyoxal degradation; (R)-lactate from methylglyoxal: step 2/2.</text>
</comment>
<evidence type="ECO:0000256" key="6">
    <source>
        <dbReference type="ARBA" id="ARBA00022833"/>
    </source>
</evidence>
<dbReference type="GO" id="GO:0004416">
    <property type="term" value="F:hydroxyacylglutathione hydrolase activity"/>
    <property type="evidence" value="ECO:0007669"/>
    <property type="project" value="UniProtKB-UniRule"/>
</dbReference>
<gene>
    <name evidence="7" type="primary">gloB</name>
    <name evidence="9" type="ORF">SAMN05421795_104151</name>
</gene>
<proteinExistence type="inferred from homology"/>
<dbReference type="HAMAP" id="MF_01374">
    <property type="entry name" value="Glyoxalase_2"/>
    <property type="match status" value="1"/>
</dbReference>
<feature type="binding site" evidence="7">
    <location>
        <position position="60"/>
    </location>
    <ligand>
        <name>Zn(2+)</name>
        <dbReference type="ChEBI" id="CHEBI:29105"/>
        <label>2</label>
    </ligand>
</feature>